<feature type="compositionally biased region" description="Basic and acidic residues" evidence="1">
    <location>
        <begin position="21"/>
        <end position="42"/>
    </location>
</feature>
<feature type="compositionally biased region" description="Polar residues" evidence="1">
    <location>
        <begin position="50"/>
        <end position="78"/>
    </location>
</feature>
<dbReference type="EMBL" id="BQNB010015304">
    <property type="protein sequence ID" value="GJT38449.1"/>
    <property type="molecule type" value="Genomic_DNA"/>
</dbReference>
<sequence length="78" mass="8674">MLTCEVYGLGMGEVQGKYDVFRKRDHDDHQGDDALPEGEKSVKRSKTSKNSKTVRGSSSKQPAKETNTSASEQQQQQD</sequence>
<evidence type="ECO:0000313" key="2">
    <source>
        <dbReference type="EMBL" id="GJT38449.1"/>
    </source>
</evidence>
<reference evidence="2" key="2">
    <citation type="submission" date="2022-01" db="EMBL/GenBank/DDBJ databases">
        <authorList>
            <person name="Yamashiro T."/>
            <person name="Shiraishi A."/>
            <person name="Satake H."/>
            <person name="Nakayama K."/>
        </authorList>
    </citation>
    <scope>NUCLEOTIDE SEQUENCE</scope>
</reference>
<feature type="region of interest" description="Disordered" evidence="1">
    <location>
        <begin position="21"/>
        <end position="78"/>
    </location>
</feature>
<accession>A0ABQ5DHH4</accession>
<protein>
    <submittedName>
        <fullName evidence="2">Uncharacterized protein</fullName>
    </submittedName>
</protein>
<evidence type="ECO:0000313" key="3">
    <source>
        <dbReference type="Proteomes" id="UP001151760"/>
    </source>
</evidence>
<proteinExistence type="predicted"/>
<dbReference type="Proteomes" id="UP001151760">
    <property type="component" value="Unassembled WGS sequence"/>
</dbReference>
<keyword evidence="3" id="KW-1185">Reference proteome</keyword>
<reference evidence="2" key="1">
    <citation type="journal article" date="2022" name="Int. J. Mol. Sci.">
        <title>Draft Genome of Tanacetum Coccineum: Genomic Comparison of Closely Related Tanacetum-Family Plants.</title>
        <authorList>
            <person name="Yamashiro T."/>
            <person name="Shiraishi A."/>
            <person name="Nakayama K."/>
            <person name="Satake H."/>
        </authorList>
    </citation>
    <scope>NUCLEOTIDE SEQUENCE</scope>
</reference>
<comment type="caution">
    <text evidence="2">The sequence shown here is derived from an EMBL/GenBank/DDBJ whole genome shotgun (WGS) entry which is preliminary data.</text>
</comment>
<evidence type="ECO:0000256" key="1">
    <source>
        <dbReference type="SAM" id="MobiDB-lite"/>
    </source>
</evidence>
<gene>
    <name evidence="2" type="ORF">Tco_0938314</name>
</gene>
<name>A0ABQ5DHH4_9ASTR</name>
<organism evidence="2 3">
    <name type="scientific">Tanacetum coccineum</name>
    <dbReference type="NCBI Taxonomy" id="301880"/>
    <lineage>
        <taxon>Eukaryota</taxon>
        <taxon>Viridiplantae</taxon>
        <taxon>Streptophyta</taxon>
        <taxon>Embryophyta</taxon>
        <taxon>Tracheophyta</taxon>
        <taxon>Spermatophyta</taxon>
        <taxon>Magnoliopsida</taxon>
        <taxon>eudicotyledons</taxon>
        <taxon>Gunneridae</taxon>
        <taxon>Pentapetalae</taxon>
        <taxon>asterids</taxon>
        <taxon>campanulids</taxon>
        <taxon>Asterales</taxon>
        <taxon>Asteraceae</taxon>
        <taxon>Asteroideae</taxon>
        <taxon>Anthemideae</taxon>
        <taxon>Anthemidinae</taxon>
        <taxon>Tanacetum</taxon>
    </lineage>
</organism>